<dbReference type="EMBL" id="CP144748">
    <property type="protein sequence ID" value="WVZ68064.1"/>
    <property type="molecule type" value="Genomic_DNA"/>
</dbReference>
<evidence type="ECO:0000313" key="2">
    <source>
        <dbReference type="Proteomes" id="UP001341281"/>
    </source>
</evidence>
<keyword evidence="2" id="KW-1185">Reference proteome</keyword>
<evidence type="ECO:0000313" key="1">
    <source>
        <dbReference type="EMBL" id="WVZ68064.1"/>
    </source>
</evidence>
<accession>A0AAQ3TA52</accession>
<reference evidence="1 2" key="1">
    <citation type="submission" date="2024-02" db="EMBL/GenBank/DDBJ databases">
        <title>High-quality chromosome-scale genome assembly of Pensacola bahiagrass (Paspalum notatum Flugge var. saurae).</title>
        <authorList>
            <person name="Vega J.M."/>
            <person name="Podio M."/>
            <person name="Orjuela J."/>
            <person name="Siena L.A."/>
            <person name="Pessino S.C."/>
            <person name="Combes M.C."/>
            <person name="Mariac C."/>
            <person name="Albertini E."/>
            <person name="Pupilli F."/>
            <person name="Ortiz J.P.A."/>
            <person name="Leblanc O."/>
        </authorList>
    </citation>
    <scope>NUCLEOTIDE SEQUENCE [LARGE SCALE GENOMIC DNA]</scope>
    <source>
        <strain evidence="1">R1</strain>
        <tissue evidence="1">Leaf</tissue>
    </source>
</reference>
<gene>
    <name evidence="1" type="ORF">U9M48_017054</name>
</gene>
<name>A0AAQ3TA52_PASNO</name>
<dbReference type="AlphaFoldDB" id="A0AAQ3TA52"/>
<organism evidence="1 2">
    <name type="scientific">Paspalum notatum var. saurae</name>
    <dbReference type="NCBI Taxonomy" id="547442"/>
    <lineage>
        <taxon>Eukaryota</taxon>
        <taxon>Viridiplantae</taxon>
        <taxon>Streptophyta</taxon>
        <taxon>Embryophyta</taxon>
        <taxon>Tracheophyta</taxon>
        <taxon>Spermatophyta</taxon>
        <taxon>Magnoliopsida</taxon>
        <taxon>Liliopsida</taxon>
        <taxon>Poales</taxon>
        <taxon>Poaceae</taxon>
        <taxon>PACMAD clade</taxon>
        <taxon>Panicoideae</taxon>
        <taxon>Andropogonodae</taxon>
        <taxon>Paspaleae</taxon>
        <taxon>Paspalinae</taxon>
        <taxon>Paspalum</taxon>
    </lineage>
</organism>
<proteinExistence type="predicted"/>
<protein>
    <submittedName>
        <fullName evidence="1">Uncharacterized protein</fullName>
    </submittedName>
</protein>
<sequence length="78" mass="9102">MSGGWRWRIFEVKKRRVGVGGYGVVMSWMLLRLESRLAGLSCRLKYFCAWLATCVGVRDRTAKREMLRQSPRPYFSSP</sequence>
<dbReference type="Proteomes" id="UP001341281">
    <property type="component" value="Chromosome 04"/>
</dbReference>